<organism evidence="2 3">
    <name type="scientific">Clostridium perfringens</name>
    <dbReference type="NCBI Taxonomy" id="1502"/>
    <lineage>
        <taxon>Bacteria</taxon>
        <taxon>Bacillati</taxon>
        <taxon>Bacillota</taxon>
        <taxon>Clostridia</taxon>
        <taxon>Eubacteriales</taxon>
        <taxon>Clostridiaceae</taxon>
        <taxon>Clostridium</taxon>
    </lineage>
</organism>
<protein>
    <submittedName>
        <fullName evidence="2">Uncharacterized protein</fullName>
    </submittedName>
</protein>
<dbReference type="EMBL" id="UAWG01000012">
    <property type="protein sequence ID" value="SQB60005.1"/>
    <property type="molecule type" value="Genomic_DNA"/>
</dbReference>
<gene>
    <name evidence="1" type="ORF">NCTC10719_01542</name>
    <name evidence="2" type="ORF">NCTC10719_01556</name>
</gene>
<evidence type="ECO:0000313" key="1">
    <source>
        <dbReference type="EMBL" id="SQB59991.1"/>
    </source>
</evidence>
<reference evidence="2 3" key="1">
    <citation type="submission" date="2018-06" db="EMBL/GenBank/DDBJ databases">
        <authorList>
            <consortium name="Pathogen Informatics"/>
            <person name="Doyle S."/>
        </authorList>
    </citation>
    <scope>NUCLEOTIDE SEQUENCE [LARGE SCALE GENOMIC DNA]</scope>
    <source>
        <strain evidence="2 3">NCTC10719</strain>
    </source>
</reference>
<proteinExistence type="predicted"/>
<evidence type="ECO:0000313" key="2">
    <source>
        <dbReference type="EMBL" id="SQB60005.1"/>
    </source>
</evidence>
<dbReference type="RefSeq" id="WP_110060489.1">
    <property type="nucleotide sequence ID" value="NZ_CATNYD010000001.1"/>
</dbReference>
<accession>A0A2X2YHJ5</accession>
<dbReference type="EMBL" id="UAWG01000012">
    <property type="protein sequence ID" value="SQB59991.1"/>
    <property type="molecule type" value="Genomic_DNA"/>
</dbReference>
<evidence type="ECO:0000313" key="3">
    <source>
        <dbReference type="Proteomes" id="UP000249986"/>
    </source>
</evidence>
<name>A0A2X2YHJ5_CLOPF</name>
<dbReference type="AlphaFoldDB" id="A0A2X2YHJ5"/>
<dbReference type="Proteomes" id="UP000249986">
    <property type="component" value="Unassembled WGS sequence"/>
</dbReference>
<sequence length="192" mass="22044">MINTQNYKNQVNELWEEYKNRINKIKLDIKSVRDNINLSDEGKRKDIDFLREKFKVCNSDLGNKLIQCLEEGIEYINNKSLKPIDTKELLNIIELLKASGDILSDDEILSLTKEFQENAIAIKTINSVLSKNVLQELPFSEFVKNIEVAKAHIQQAMDSSENDEQGIMMPFQGWGINCQVVEVSINNIPDKL</sequence>